<keyword evidence="1" id="KW-0106">Calcium</keyword>
<keyword evidence="5" id="KW-1185">Reference proteome</keyword>
<dbReference type="InterPro" id="IPR018247">
    <property type="entry name" value="EF_Hand_1_Ca_BS"/>
</dbReference>
<dbReference type="CDD" id="cd00051">
    <property type="entry name" value="EFh"/>
    <property type="match status" value="2"/>
</dbReference>
<dbReference type="PANTHER" id="PTHR23064">
    <property type="entry name" value="TROPONIN"/>
    <property type="match status" value="1"/>
</dbReference>
<dbReference type="InterPro" id="IPR011992">
    <property type="entry name" value="EF-hand-dom_pair"/>
</dbReference>
<feature type="region of interest" description="Disordered" evidence="2">
    <location>
        <begin position="173"/>
        <end position="210"/>
    </location>
</feature>
<sequence length="253" mass="27728">VKFSDLFATFDADGSGTLEIRELAQLVRQLVPGTKAADVKYIMALLDASGDGSVTQQEFLAAAKSSLNAAKQLQADRASGATAANSDVQAVLRRVTDYLRANRVDAYAVYKQFDTDRNERLEPSELARFFAAAVPGLRDEQLRYLMAHMVELDVNGDGTVSYEELLHAMRAAEVTRTPAEQQQQQQQAPQPQRGFQSSPSFRPAPGGGELALDAVSFEGRPYLVDPRTNAVYTDGGEDRYPELVGRWQVRLAA</sequence>
<feature type="non-terminal residue" evidence="4">
    <location>
        <position position="1"/>
    </location>
</feature>
<dbReference type="InterPro" id="IPR002048">
    <property type="entry name" value="EF_hand_dom"/>
</dbReference>
<dbReference type="PROSITE" id="PS00018">
    <property type="entry name" value="EF_HAND_1"/>
    <property type="match status" value="3"/>
</dbReference>
<dbReference type="Proteomes" id="UP000236333">
    <property type="component" value="Unassembled WGS sequence"/>
</dbReference>
<dbReference type="SMART" id="SM00054">
    <property type="entry name" value="EFh"/>
    <property type="match status" value="4"/>
</dbReference>
<feature type="domain" description="EF-hand" evidence="3">
    <location>
        <begin position="1"/>
        <end position="33"/>
    </location>
</feature>
<dbReference type="InterPro" id="IPR052591">
    <property type="entry name" value="CML21-like"/>
</dbReference>
<dbReference type="EMBL" id="PGGS01002632">
    <property type="protein sequence ID" value="PNG99551.1"/>
    <property type="molecule type" value="Genomic_DNA"/>
</dbReference>
<evidence type="ECO:0000313" key="4">
    <source>
        <dbReference type="EMBL" id="PNG99551.1"/>
    </source>
</evidence>
<reference evidence="4 5" key="1">
    <citation type="journal article" date="2017" name="Mol. Biol. Evol.">
        <title>The 4-celled Tetrabaena socialis nuclear genome reveals the essential components for genetic control of cell number at the origin of multicellularity in the volvocine lineage.</title>
        <authorList>
            <person name="Featherston J."/>
            <person name="Arakaki Y."/>
            <person name="Hanschen E.R."/>
            <person name="Ferris P.J."/>
            <person name="Michod R.E."/>
            <person name="Olson B.J.S.C."/>
            <person name="Nozaki H."/>
            <person name="Durand P.M."/>
        </authorList>
    </citation>
    <scope>NUCLEOTIDE SEQUENCE [LARGE SCALE GENOMIC DNA]</scope>
    <source>
        <strain evidence="4 5">NIES-571</strain>
    </source>
</reference>
<accession>A0A2J7ZH07</accession>
<name>A0A2J7ZH07_9CHLO</name>
<feature type="non-terminal residue" evidence="4">
    <location>
        <position position="253"/>
    </location>
</feature>
<dbReference type="PROSITE" id="PS50222">
    <property type="entry name" value="EF_HAND_2"/>
    <property type="match status" value="3"/>
</dbReference>
<feature type="compositionally biased region" description="Low complexity" evidence="2">
    <location>
        <begin position="178"/>
        <end position="192"/>
    </location>
</feature>
<evidence type="ECO:0000256" key="1">
    <source>
        <dbReference type="ARBA" id="ARBA00022837"/>
    </source>
</evidence>
<gene>
    <name evidence="4" type="ORF">TSOC_014668</name>
</gene>
<evidence type="ECO:0000313" key="5">
    <source>
        <dbReference type="Proteomes" id="UP000236333"/>
    </source>
</evidence>
<feature type="domain" description="EF-hand" evidence="3">
    <location>
        <begin position="34"/>
        <end position="69"/>
    </location>
</feature>
<dbReference type="SUPFAM" id="SSF47473">
    <property type="entry name" value="EF-hand"/>
    <property type="match status" value="1"/>
</dbReference>
<dbReference type="GO" id="GO:0005509">
    <property type="term" value="F:calcium ion binding"/>
    <property type="evidence" value="ECO:0007669"/>
    <property type="project" value="InterPro"/>
</dbReference>
<dbReference type="OrthoDB" id="533661at2759"/>
<evidence type="ECO:0000256" key="2">
    <source>
        <dbReference type="SAM" id="MobiDB-lite"/>
    </source>
</evidence>
<proteinExistence type="predicted"/>
<organism evidence="4 5">
    <name type="scientific">Tetrabaena socialis</name>
    <dbReference type="NCBI Taxonomy" id="47790"/>
    <lineage>
        <taxon>Eukaryota</taxon>
        <taxon>Viridiplantae</taxon>
        <taxon>Chlorophyta</taxon>
        <taxon>core chlorophytes</taxon>
        <taxon>Chlorophyceae</taxon>
        <taxon>CS clade</taxon>
        <taxon>Chlamydomonadales</taxon>
        <taxon>Tetrabaenaceae</taxon>
        <taxon>Tetrabaena</taxon>
    </lineage>
</organism>
<dbReference type="Pfam" id="PF13499">
    <property type="entry name" value="EF-hand_7"/>
    <property type="match status" value="2"/>
</dbReference>
<feature type="domain" description="EF-hand" evidence="3">
    <location>
        <begin position="140"/>
        <end position="175"/>
    </location>
</feature>
<comment type="caution">
    <text evidence="4">The sequence shown here is derived from an EMBL/GenBank/DDBJ whole genome shotgun (WGS) entry which is preliminary data.</text>
</comment>
<evidence type="ECO:0000259" key="3">
    <source>
        <dbReference type="PROSITE" id="PS50222"/>
    </source>
</evidence>
<dbReference type="Gene3D" id="1.10.238.10">
    <property type="entry name" value="EF-hand"/>
    <property type="match status" value="2"/>
</dbReference>
<protein>
    <submittedName>
        <fullName evidence="4">Calmodulin-like protein 1</fullName>
    </submittedName>
</protein>
<dbReference type="AlphaFoldDB" id="A0A2J7ZH07"/>